<keyword evidence="1" id="KW-0677">Repeat</keyword>
<dbReference type="Pfam" id="PF18052">
    <property type="entry name" value="Rx_N"/>
    <property type="match status" value="1"/>
</dbReference>
<gene>
    <name evidence="10" type="primary">LOC18593725</name>
</gene>
<dbReference type="InterPro" id="IPR058922">
    <property type="entry name" value="WHD_DRP"/>
</dbReference>
<evidence type="ECO:0000313" key="10">
    <source>
        <dbReference type="RefSeq" id="XP_007021144.2"/>
    </source>
</evidence>
<dbReference type="Proteomes" id="UP000694886">
    <property type="component" value="Chromosome 7"/>
</dbReference>
<keyword evidence="3" id="KW-0611">Plant defense</keyword>
<evidence type="ECO:0000313" key="9">
    <source>
        <dbReference type="Proteomes" id="UP000694886"/>
    </source>
</evidence>
<dbReference type="FunFam" id="3.40.50.300:FF:001091">
    <property type="entry name" value="Probable disease resistance protein At1g61300"/>
    <property type="match status" value="1"/>
</dbReference>
<dbReference type="InterPro" id="IPR055414">
    <property type="entry name" value="LRR_R13L4/SHOC2-like"/>
</dbReference>
<dbReference type="FunFam" id="1.10.8.430:FF:000003">
    <property type="entry name" value="Probable disease resistance protein At5g66910"/>
    <property type="match status" value="1"/>
</dbReference>
<dbReference type="Gene3D" id="3.40.50.300">
    <property type="entry name" value="P-loop containing nucleotide triphosphate hydrolases"/>
    <property type="match status" value="1"/>
</dbReference>
<feature type="compositionally biased region" description="Basic and acidic residues" evidence="4">
    <location>
        <begin position="11"/>
        <end position="20"/>
    </location>
</feature>
<feature type="domain" description="Disease resistance N-terminal" evidence="6">
    <location>
        <begin position="56"/>
        <end position="137"/>
    </location>
</feature>
<dbReference type="InterPro" id="IPR002182">
    <property type="entry name" value="NB-ARC"/>
</dbReference>
<dbReference type="Gramene" id="Tc07v2_t005130.1">
    <property type="protein sequence ID" value="Tc07v2_p005130.1"/>
    <property type="gene ID" value="Tc07v2_g005130"/>
</dbReference>
<dbReference type="GeneID" id="18593725"/>
<evidence type="ECO:0000259" key="7">
    <source>
        <dbReference type="Pfam" id="PF23559"/>
    </source>
</evidence>
<dbReference type="Gene3D" id="1.10.10.10">
    <property type="entry name" value="Winged helix-like DNA-binding domain superfamily/Winged helix DNA-binding domain"/>
    <property type="match status" value="1"/>
</dbReference>
<dbReference type="Gene3D" id="1.10.8.430">
    <property type="entry name" value="Helical domain of apoptotic protease-activating factors"/>
    <property type="match status" value="1"/>
</dbReference>
<dbReference type="PANTHER" id="PTHR23155:SF759">
    <property type="entry name" value="AAA+ ATPASE DOMAIN-CONTAINING PROTEIN"/>
    <property type="match status" value="1"/>
</dbReference>
<keyword evidence="2" id="KW-0547">Nucleotide-binding</keyword>
<dbReference type="InterPro" id="IPR001611">
    <property type="entry name" value="Leu-rich_rpt"/>
</dbReference>
<reference evidence="9" key="1">
    <citation type="journal article" date="1997" name="Nucleic Acids Res.">
        <title>tRNAscan-SE: a program for improved detection of transfer RNA genes in genomic sequence.</title>
        <authorList>
            <person name="Lowe T.M."/>
            <person name="Eddy S.R."/>
        </authorList>
    </citation>
    <scope>NUCLEOTIDE SEQUENCE [LARGE SCALE GENOMIC DNA]</scope>
    <source>
        <strain evidence="9">r\B97-61/B2</strain>
    </source>
</reference>
<dbReference type="GO" id="GO:0006952">
    <property type="term" value="P:defense response"/>
    <property type="evidence" value="ECO:0007669"/>
    <property type="project" value="UniProtKB-KW"/>
</dbReference>
<feature type="domain" description="Disease resistance protein winged helix" evidence="7">
    <location>
        <begin position="470"/>
        <end position="541"/>
    </location>
</feature>
<reference evidence="10" key="2">
    <citation type="submission" date="2025-08" db="UniProtKB">
        <authorList>
            <consortium name="RefSeq"/>
        </authorList>
    </citation>
    <scope>IDENTIFICATION</scope>
</reference>
<evidence type="ECO:0000256" key="2">
    <source>
        <dbReference type="ARBA" id="ARBA00022741"/>
    </source>
</evidence>
<dbReference type="AlphaFoldDB" id="A0AB32UXP4"/>
<dbReference type="Gene3D" id="3.80.10.10">
    <property type="entry name" value="Ribonuclease Inhibitor"/>
    <property type="match status" value="1"/>
</dbReference>
<name>A0AB32UXP4_THECC</name>
<feature type="region of interest" description="Disordered" evidence="4">
    <location>
        <begin position="1"/>
        <end position="20"/>
    </location>
</feature>
<evidence type="ECO:0000256" key="4">
    <source>
        <dbReference type="SAM" id="MobiDB-lite"/>
    </source>
</evidence>
<dbReference type="Gene3D" id="1.20.5.4130">
    <property type="match status" value="1"/>
</dbReference>
<dbReference type="SUPFAM" id="SSF52058">
    <property type="entry name" value="L domain-like"/>
    <property type="match status" value="1"/>
</dbReference>
<organism evidence="9 10">
    <name type="scientific">Theobroma cacao</name>
    <name type="common">Cacao</name>
    <name type="synonym">Cocoa</name>
    <dbReference type="NCBI Taxonomy" id="3641"/>
    <lineage>
        <taxon>Eukaryota</taxon>
        <taxon>Viridiplantae</taxon>
        <taxon>Streptophyta</taxon>
        <taxon>Embryophyta</taxon>
        <taxon>Tracheophyta</taxon>
        <taxon>Spermatophyta</taxon>
        <taxon>Magnoliopsida</taxon>
        <taxon>eudicotyledons</taxon>
        <taxon>Gunneridae</taxon>
        <taxon>Pentapetalae</taxon>
        <taxon>rosids</taxon>
        <taxon>malvids</taxon>
        <taxon>Malvales</taxon>
        <taxon>Malvaceae</taxon>
        <taxon>Byttnerioideae</taxon>
        <taxon>Theobroma</taxon>
    </lineage>
</organism>
<dbReference type="InterPro" id="IPR038005">
    <property type="entry name" value="RX-like_CC"/>
</dbReference>
<dbReference type="InterPro" id="IPR041118">
    <property type="entry name" value="Rx_N"/>
</dbReference>
<feature type="domain" description="Disease resistance R13L4/SHOC-2-like LRR" evidence="8">
    <location>
        <begin position="587"/>
        <end position="825"/>
    </location>
</feature>
<protein>
    <submittedName>
        <fullName evidence="10">Disease resistance RPP13-like protein 4 isoform X1</fullName>
    </submittedName>
</protein>
<evidence type="ECO:0000256" key="1">
    <source>
        <dbReference type="ARBA" id="ARBA00022737"/>
    </source>
</evidence>
<feature type="domain" description="NB-ARC" evidence="5">
    <location>
        <begin position="215"/>
        <end position="382"/>
    </location>
</feature>
<dbReference type="RefSeq" id="XP_007021144.2">
    <property type="nucleotide sequence ID" value="XM_007021082.2"/>
</dbReference>
<dbReference type="GO" id="GO:0043531">
    <property type="term" value="F:ADP binding"/>
    <property type="evidence" value="ECO:0007669"/>
    <property type="project" value="InterPro"/>
</dbReference>
<dbReference type="Pfam" id="PF23559">
    <property type="entry name" value="WHD_DRP"/>
    <property type="match status" value="1"/>
</dbReference>
<dbReference type="PROSITE" id="PS51450">
    <property type="entry name" value="LRR"/>
    <property type="match status" value="1"/>
</dbReference>
<dbReference type="InterPro" id="IPR036388">
    <property type="entry name" value="WH-like_DNA-bd_sf"/>
</dbReference>
<evidence type="ECO:0000259" key="5">
    <source>
        <dbReference type="Pfam" id="PF00931"/>
    </source>
</evidence>
<dbReference type="InterPro" id="IPR044974">
    <property type="entry name" value="Disease_R_plants"/>
</dbReference>
<dbReference type="Pfam" id="PF00931">
    <property type="entry name" value="NB-ARC"/>
    <property type="match status" value="1"/>
</dbReference>
<accession>A0AB32UXP4</accession>
<evidence type="ECO:0000259" key="6">
    <source>
        <dbReference type="Pfam" id="PF18052"/>
    </source>
</evidence>
<dbReference type="InterPro" id="IPR032675">
    <property type="entry name" value="LRR_dom_sf"/>
</dbReference>
<dbReference type="CDD" id="cd14798">
    <property type="entry name" value="RX-CC_like"/>
    <property type="match status" value="1"/>
</dbReference>
<dbReference type="FunFam" id="1.10.10.10:FF:000322">
    <property type="entry name" value="Probable disease resistance protein At1g63360"/>
    <property type="match status" value="1"/>
</dbReference>
<dbReference type="InterPro" id="IPR042197">
    <property type="entry name" value="Apaf_helical"/>
</dbReference>
<evidence type="ECO:0000259" key="8">
    <source>
        <dbReference type="Pfam" id="PF23598"/>
    </source>
</evidence>
<dbReference type="PRINTS" id="PR00364">
    <property type="entry name" value="DISEASERSIST"/>
</dbReference>
<dbReference type="Pfam" id="PF23598">
    <property type="entry name" value="LRR_14"/>
    <property type="match status" value="1"/>
</dbReference>
<sequence>MIERISFPFPPEKETNKKKEKRKEIRFWSLADSQAHTHTNLFQLGQQRKKMADAIIEVVAGKLIDALKEHSGRVLEFRSQFMELKTQLDLMKSFLADANKLKRKEETVKTTLSMIRELTYDAEDILTDCLLRAEYQEEVFHCNNFLHRKMIFQHRTGKKLKEINGRIEKMQKILKTYFKTIGQQSVHDDGGSIARRWTSPAFDESSIVGLAEDTQKIIGWILPTKKLLHQVGIVGMGGLGKTTITQKIYNNDMILERFEERIWVSISQTVNEEEIMKTILKQLGEDTYGLDMGQMLPKIKNALEGKDYLIVMDDVWSAHGWWERLLAGLPKRQGQSNAIIITTRKESVATEMGVEKARIHQPRTLNDEESWALFCRIAFSSEKEAKQHYELEELGKDIVKKCSGLPLAIKTVGGLLKSKTLSTDVWRRIYNNFHEELATREGESSVMASLQLSYDELPTRLKQCLLCFSIYPEDSVISAEQLVHWWVGEGFVQGKDTRTAIELAFDYLSELIGRCLVEVVKQRGFDGRVYSCKMHDLVRDLTIKIAREEAFCSFDEHGKQIPTVRSRRLGVTGEEDMKSLNRKSKLRAFLMMSSSSVDFDRTIPLFRVKSLRVLDFSQNKLDNIPIQKLLRWITSLERLVYLNLRGVAALKELPQLIGELRNLQLLVLTGCNNLQKLPSSITNLQKLNVLDIGYCPIQYLPQGLGRLSNLQELSGFTVPSAADRNGCRLGELQGLSQLKVLRVNISEESDIAEQELTVLSRLKQLKVLSINTEGCEKEEIFRKLDALSPPPHLEELYLRYYRGVTTPMWINPESLRQLQYLCIENGDLQFMHPSFEGGKTVTWKVEGLCLKFLARLQVEWDLLQNVMPRIRYVEVSHCYMLKSFPCNIEKLGVWRK</sequence>
<dbReference type="SUPFAM" id="SSF52540">
    <property type="entry name" value="P-loop containing nucleoside triphosphate hydrolases"/>
    <property type="match status" value="1"/>
</dbReference>
<proteinExistence type="predicted"/>
<dbReference type="PANTHER" id="PTHR23155">
    <property type="entry name" value="DISEASE RESISTANCE PROTEIN RP"/>
    <property type="match status" value="1"/>
</dbReference>
<dbReference type="GO" id="GO:0051707">
    <property type="term" value="P:response to other organism"/>
    <property type="evidence" value="ECO:0007669"/>
    <property type="project" value="UniProtKB-ARBA"/>
</dbReference>
<evidence type="ECO:0000256" key="3">
    <source>
        <dbReference type="ARBA" id="ARBA00022821"/>
    </source>
</evidence>
<dbReference type="InterPro" id="IPR027417">
    <property type="entry name" value="P-loop_NTPase"/>
</dbReference>